<dbReference type="OrthoDB" id="9806880at2"/>
<evidence type="ECO:0000256" key="8">
    <source>
        <dbReference type="SAM" id="Phobius"/>
    </source>
</evidence>
<dbReference type="InterPro" id="IPR002123">
    <property type="entry name" value="Plipid/glycerol_acylTrfase"/>
</dbReference>
<keyword evidence="6 8" id="KW-0472">Membrane</keyword>
<evidence type="ECO:0000256" key="3">
    <source>
        <dbReference type="ARBA" id="ARBA00022692"/>
    </source>
</evidence>
<keyword evidence="7 10" id="KW-0012">Acyltransferase</keyword>
<accession>A0A368Z6F7</accession>
<evidence type="ECO:0000313" key="11">
    <source>
        <dbReference type="Proteomes" id="UP000253324"/>
    </source>
</evidence>
<dbReference type="AlphaFoldDB" id="A0A368Z6F7"/>
<dbReference type="GO" id="GO:0016020">
    <property type="term" value="C:membrane"/>
    <property type="evidence" value="ECO:0007669"/>
    <property type="project" value="UniProtKB-SubCell"/>
</dbReference>
<name>A0A368Z6F7_9HYPH</name>
<evidence type="ECO:0000256" key="5">
    <source>
        <dbReference type="ARBA" id="ARBA00023098"/>
    </source>
</evidence>
<keyword evidence="2 10" id="KW-0808">Transferase</keyword>
<organism evidence="10 11">
    <name type="scientific">Phyllobacterium bourgognense</name>
    <dbReference type="NCBI Taxonomy" id="314236"/>
    <lineage>
        <taxon>Bacteria</taxon>
        <taxon>Pseudomonadati</taxon>
        <taxon>Pseudomonadota</taxon>
        <taxon>Alphaproteobacteria</taxon>
        <taxon>Hyphomicrobiales</taxon>
        <taxon>Phyllobacteriaceae</taxon>
        <taxon>Phyllobacterium</taxon>
    </lineage>
</organism>
<gene>
    <name evidence="10" type="ORF">C7476_101120</name>
</gene>
<dbReference type="CDD" id="cd07989">
    <property type="entry name" value="LPLAT_AGPAT-like"/>
    <property type="match status" value="1"/>
</dbReference>
<dbReference type="EMBL" id="QPJM01000001">
    <property type="protein sequence ID" value="RCW87358.1"/>
    <property type="molecule type" value="Genomic_DNA"/>
</dbReference>
<comment type="caution">
    <text evidence="10">The sequence shown here is derived from an EMBL/GenBank/DDBJ whole genome shotgun (WGS) entry which is preliminary data.</text>
</comment>
<reference evidence="10 11" key="1">
    <citation type="submission" date="2018-07" db="EMBL/GenBank/DDBJ databases">
        <title>Genomic Encyclopedia of Type Strains, Phase III (KMG-III): the genomes of soil and plant-associated and newly described type strains.</title>
        <authorList>
            <person name="Whitman W."/>
        </authorList>
    </citation>
    <scope>NUCLEOTIDE SEQUENCE [LARGE SCALE GENOMIC DNA]</scope>
    <source>
        <strain evidence="10 11">31-25a</strain>
    </source>
</reference>
<dbReference type="GO" id="GO:0006629">
    <property type="term" value="P:lipid metabolic process"/>
    <property type="evidence" value="ECO:0007669"/>
    <property type="project" value="UniProtKB-KW"/>
</dbReference>
<evidence type="ECO:0000313" key="10">
    <source>
        <dbReference type="EMBL" id="RCW87358.1"/>
    </source>
</evidence>
<keyword evidence="11" id="KW-1185">Reference proteome</keyword>
<dbReference type="SMART" id="SM00563">
    <property type="entry name" value="PlsC"/>
    <property type="match status" value="1"/>
</dbReference>
<proteinExistence type="predicted"/>
<sequence>MIAWLRFLVTATAFVLVIILLVPLQFLFVKTGWRPRTTTPILFHRIVRRLLGFRVHIHGEMAKGRPLLLTANHSSWTDIVILGSLHEMAFIAKAEVANWPLFGMLAKLQRTVFIEREKRGKTHHQASEIATRLAGGDAMVLFAEGTTSDGNRVLPFKTSLFGAAQVAIRDAGAETVTVQPVAIAYTRVHGIPMGRSHRPLVAWPGDVPLGPSLIGLLKDGAIDVDVWFGEPVVIDRKSDRKALARTMEERVRAMVRSSVMGRDFVNPDAESDSAILNDAKKL</sequence>
<dbReference type="Pfam" id="PF01553">
    <property type="entry name" value="Acyltransferase"/>
    <property type="match status" value="1"/>
</dbReference>
<protein>
    <submittedName>
        <fullName evidence="10">Lyso-ornithine lipid acyltransferase</fullName>
    </submittedName>
</protein>
<evidence type="ECO:0000256" key="1">
    <source>
        <dbReference type="ARBA" id="ARBA00004370"/>
    </source>
</evidence>
<keyword evidence="5" id="KW-0443">Lipid metabolism</keyword>
<evidence type="ECO:0000256" key="2">
    <source>
        <dbReference type="ARBA" id="ARBA00022679"/>
    </source>
</evidence>
<dbReference type="SUPFAM" id="SSF69593">
    <property type="entry name" value="Glycerol-3-phosphate (1)-acyltransferase"/>
    <property type="match status" value="1"/>
</dbReference>
<keyword evidence="4 8" id="KW-1133">Transmembrane helix</keyword>
<comment type="subcellular location">
    <subcellularLocation>
        <location evidence="1">Membrane</location>
    </subcellularLocation>
</comment>
<keyword evidence="3 8" id="KW-0812">Transmembrane</keyword>
<dbReference type="Proteomes" id="UP000253324">
    <property type="component" value="Unassembled WGS sequence"/>
</dbReference>
<dbReference type="GO" id="GO:0016746">
    <property type="term" value="F:acyltransferase activity"/>
    <property type="evidence" value="ECO:0007669"/>
    <property type="project" value="UniProtKB-KW"/>
</dbReference>
<feature type="domain" description="Phospholipid/glycerol acyltransferase" evidence="9">
    <location>
        <begin position="67"/>
        <end position="186"/>
    </location>
</feature>
<evidence type="ECO:0000256" key="4">
    <source>
        <dbReference type="ARBA" id="ARBA00022989"/>
    </source>
</evidence>
<dbReference type="PANTHER" id="PTHR23063">
    <property type="entry name" value="PHOSPHOLIPID ACYLTRANSFERASE"/>
    <property type="match status" value="1"/>
</dbReference>
<evidence type="ECO:0000256" key="7">
    <source>
        <dbReference type="ARBA" id="ARBA00023315"/>
    </source>
</evidence>
<dbReference type="RefSeq" id="WP_114427983.1">
    <property type="nucleotide sequence ID" value="NZ_QPJM01000001.1"/>
</dbReference>
<feature type="transmembrane region" description="Helical" evidence="8">
    <location>
        <begin position="7"/>
        <end position="28"/>
    </location>
</feature>
<dbReference type="PANTHER" id="PTHR23063:SF52">
    <property type="entry name" value="LYSOPHOSPHATIDYLCHOLINE ACYLTRANSFERASE"/>
    <property type="match status" value="1"/>
</dbReference>
<evidence type="ECO:0000259" key="9">
    <source>
        <dbReference type="SMART" id="SM00563"/>
    </source>
</evidence>
<evidence type="ECO:0000256" key="6">
    <source>
        <dbReference type="ARBA" id="ARBA00023136"/>
    </source>
</evidence>